<organism evidence="2 3">
    <name type="scientific">Fusarium xylarioides</name>
    <dbReference type="NCBI Taxonomy" id="221167"/>
    <lineage>
        <taxon>Eukaryota</taxon>
        <taxon>Fungi</taxon>
        <taxon>Dikarya</taxon>
        <taxon>Ascomycota</taxon>
        <taxon>Pezizomycotina</taxon>
        <taxon>Sordariomycetes</taxon>
        <taxon>Hypocreomycetidae</taxon>
        <taxon>Hypocreales</taxon>
        <taxon>Nectriaceae</taxon>
        <taxon>Fusarium</taxon>
        <taxon>Fusarium fujikuroi species complex</taxon>
    </lineage>
</organism>
<feature type="region of interest" description="Disordered" evidence="1">
    <location>
        <begin position="598"/>
        <end position="637"/>
    </location>
</feature>
<evidence type="ECO:0000313" key="3">
    <source>
        <dbReference type="Proteomes" id="UP000750502"/>
    </source>
</evidence>
<feature type="compositionally biased region" description="Basic and acidic residues" evidence="1">
    <location>
        <begin position="598"/>
        <end position="614"/>
    </location>
</feature>
<reference evidence="2" key="1">
    <citation type="journal article" date="2020" name="bioRxiv">
        <title>Historical genomics reveals the evolutionary mechanisms behind multiple outbreaks of the host-specific coffee wilt pathogen Fusarium xylarioides.</title>
        <authorList>
            <person name="Peck D."/>
            <person name="Nowell R.W."/>
            <person name="Flood J."/>
            <person name="Ryan M.J."/>
            <person name="Barraclough T.G."/>
        </authorList>
    </citation>
    <scope>NUCLEOTIDE SEQUENCE</scope>
    <source>
        <strain evidence="2">IMI 127659i</strain>
    </source>
</reference>
<sequence length="736" mass="84718">MPVSHRPDFAAFRAEHAEYRHEYGSKLRDNYVWPIVNQEDLSGPKLMLLLLNARGRLDPPAFAAVDYEGLWFGKLTRALKPEFLHHHTVILNGATNAEEYGELIHWDDHPDAEEWVRTRIQYLPGDALLVLEIQERLMKFLVECCHQILHEIPPENMISDKYPIQPEPTLKADSDATGFVSLAVMTAEAPYKRPAGLDLSRLATVLEARMLAAEDHIWALREDPAYFSEQFREMLDHREEMLPDTNGNPHPVLEPYRINTLWSRVLCNMVMHAYSNLQVFTLLYNQAKELVELEQRVRKDIDPTKDLPLEFDEALIAFKFALDQAVEGPAEQLEHSHFAAPPIRNRFVRMPPSDPYILEMNVIPRSEHKITGVEKQVMYLIQTMWEDSWGLFIARLPLTVDELERLLQSDRSADALISAHVSRILGDFAIIGHCLKQLELYQPWAAQFDQIINSNFEVYQHAWGRVRGKYGQLNEAFLQGELDEAARLAEPSGGKFTYPYSKRRTKETVDTLRRAEANLDIVWAKIDQVTKKHVTEFDKTYVHHFLSQPRTLRRTAEWVEPEKTDSKVEPVANKDLWELNKPLSKLFLDEPAQEPKKFKPELKSKTKVKTKGDPTEPATAEEATPPADEAEPATEATQPTFAVDAKALKVFRTLFFDPEVTSTPGLIPWNDFLYAMAATGFKIEKMYGSVWQFTPTRLDVERGIHFHEPHPMGKIPFETARRHGRRLARAYGWHGR</sequence>
<dbReference type="EMBL" id="JADFTT010000868">
    <property type="protein sequence ID" value="KAG5758251.1"/>
    <property type="molecule type" value="Genomic_DNA"/>
</dbReference>
<reference evidence="2" key="2">
    <citation type="submission" date="2020-10" db="EMBL/GenBank/DDBJ databases">
        <authorList>
            <person name="Peck L.D."/>
            <person name="Nowell R.W."/>
            <person name="Flood J."/>
            <person name="Ryan M.J."/>
            <person name="Barraclough T.G."/>
        </authorList>
    </citation>
    <scope>NUCLEOTIDE SEQUENCE</scope>
    <source>
        <strain evidence="2">IMI 127659i</strain>
    </source>
</reference>
<protein>
    <submittedName>
        <fullName evidence="2">Uncharacterized protein</fullName>
    </submittedName>
</protein>
<evidence type="ECO:0000256" key="1">
    <source>
        <dbReference type="SAM" id="MobiDB-lite"/>
    </source>
</evidence>
<dbReference type="PANTHER" id="PTHR40788:SF2">
    <property type="entry name" value="CLR5 DOMAIN-CONTAINING PROTEIN"/>
    <property type="match status" value="1"/>
</dbReference>
<dbReference type="Proteomes" id="UP000750502">
    <property type="component" value="Unassembled WGS sequence"/>
</dbReference>
<accession>A0A9P7HLR2</accession>
<feature type="compositionally biased region" description="Low complexity" evidence="1">
    <location>
        <begin position="615"/>
        <end position="637"/>
    </location>
</feature>
<comment type="caution">
    <text evidence="2">The sequence shown here is derived from an EMBL/GenBank/DDBJ whole genome shotgun (WGS) entry which is preliminary data.</text>
</comment>
<dbReference type="OrthoDB" id="2922289at2759"/>
<evidence type="ECO:0000313" key="2">
    <source>
        <dbReference type="EMBL" id="KAG5758251.1"/>
    </source>
</evidence>
<name>A0A9P7HLR2_9HYPO</name>
<dbReference type="PANTHER" id="PTHR40788">
    <property type="entry name" value="CLR5 DOMAIN-CONTAINING PROTEIN-RELATED"/>
    <property type="match status" value="1"/>
</dbReference>
<keyword evidence="3" id="KW-1185">Reference proteome</keyword>
<dbReference type="AlphaFoldDB" id="A0A9P7HLR2"/>
<gene>
    <name evidence="2" type="ORF">H9Q72_013610</name>
</gene>
<proteinExistence type="predicted"/>